<gene>
    <name evidence="2" type="ORF">DM484_06040</name>
</gene>
<dbReference type="EMBL" id="QJPH01000208">
    <property type="protein sequence ID" value="PZN82663.1"/>
    <property type="molecule type" value="Genomic_DNA"/>
</dbReference>
<reference evidence="2 3" key="1">
    <citation type="journal article" date="2018" name="Aquat. Microb. Ecol.">
        <title>Gammaproteobacterial methanotrophs dominate.</title>
        <authorList>
            <person name="Rissanen A.J."/>
            <person name="Saarenheimo J."/>
            <person name="Tiirola M."/>
            <person name="Peura S."/>
            <person name="Aalto S.L."/>
            <person name="Karvinen A."/>
            <person name="Nykanen H."/>
        </authorList>
    </citation>
    <scope>NUCLEOTIDE SEQUENCE [LARGE SCALE GENOMIC DNA]</scope>
    <source>
        <strain evidence="2">AMbin10</strain>
    </source>
</reference>
<organism evidence="2 3">
    <name type="scientific">Candidatus Methylumidiphilus alinenensis</name>
    <dbReference type="NCBI Taxonomy" id="2202197"/>
    <lineage>
        <taxon>Bacteria</taxon>
        <taxon>Pseudomonadati</taxon>
        <taxon>Pseudomonadota</taxon>
        <taxon>Gammaproteobacteria</taxon>
        <taxon>Methylococcales</taxon>
        <taxon>Candidatus Methylumidiphilus</taxon>
    </lineage>
</organism>
<feature type="transmembrane region" description="Helical" evidence="1">
    <location>
        <begin position="70"/>
        <end position="91"/>
    </location>
</feature>
<keyword evidence="1" id="KW-0812">Transmembrane</keyword>
<evidence type="ECO:0000313" key="2">
    <source>
        <dbReference type="EMBL" id="PZN82663.1"/>
    </source>
</evidence>
<accession>A0A2W4RHT5</accession>
<keyword evidence="1" id="KW-0472">Membrane</keyword>
<dbReference type="Gene3D" id="1.20.5.340">
    <property type="match status" value="1"/>
</dbReference>
<name>A0A2W4RHT5_9GAMM</name>
<evidence type="ECO:0000256" key="1">
    <source>
        <dbReference type="SAM" id="Phobius"/>
    </source>
</evidence>
<sequence length="92" mass="10079">MATNTFDTLKFVERLKAAGIPEGQAKAEAEALQGAFAEALDSQLATKRDIDRLERRMDGMEAKLTGELTLVKWMLAIVIAAQVIPMAAKLFK</sequence>
<evidence type="ECO:0000313" key="3">
    <source>
        <dbReference type="Proteomes" id="UP000249396"/>
    </source>
</evidence>
<keyword evidence="1" id="KW-1133">Transmembrane helix</keyword>
<dbReference type="Proteomes" id="UP000249396">
    <property type="component" value="Unassembled WGS sequence"/>
</dbReference>
<dbReference type="AlphaFoldDB" id="A0A2W4RHT5"/>
<protein>
    <submittedName>
        <fullName evidence="2">DUF1640 domain-containing protein</fullName>
    </submittedName>
</protein>
<comment type="caution">
    <text evidence="2">The sequence shown here is derived from an EMBL/GenBank/DDBJ whole genome shotgun (WGS) entry which is preliminary data.</text>
</comment>
<proteinExistence type="predicted"/>